<organism evidence="2 3">
    <name type="scientific">Pleurodeles waltl</name>
    <name type="common">Iberian ribbed newt</name>
    <dbReference type="NCBI Taxonomy" id="8319"/>
    <lineage>
        <taxon>Eukaryota</taxon>
        <taxon>Metazoa</taxon>
        <taxon>Chordata</taxon>
        <taxon>Craniata</taxon>
        <taxon>Vertebrata</taxon>
        <taxon>Euteleostomi</taxon>
        <taxon>Amphibia</taxon>
        <taxon>Batrachia</taxon>
        <taxon>Caudata</taxon>
        <taxon>Salamandroidea</taxon>
        <taxon>Salamandridae</taxon>
        <taxon>Pleurodelinae</taxon>
        <taxon>Pleurodeles</taxon>
    </lineage>
</organism>
<evidence type="ECO:0000313" key="3">
    <source>
        <dbReference type="Proteomes" id="UP001066276"/>
    </source>
</evidence>
<feature type="compositionally biased region" description="Low complexity" evidence="1">
    <location>
        <begin position="33"/>
        <end position="42"/>
    </location>
</feature>
<proteinExistence type="predicted"/>
<accession>A0AAV7NC92</accession>
<comment type="caution">
    <text evidence="2">The sequence shown here is derived from an EMBL/GenBank/DDBJ whole genome shotgun (WGS) entry which is preliminary data.</text>
</comment>
<feature type="compositionally biased region" description="Pro residues" evidence="1">
    <location>
        <begin position="64"/>
        <end position="74"/>
    </location>
</feature>
<keyword evidence="3" id="KW-1185">Reference proteome</keyword>
<reference evidence="2" key="1">
    <citation type="journal article" date="2022" name="bioRxiv">
        <title>Sequencing and chromosome-scale assembly of the giantPleurodeles waltlgenome.</title>
        <authorList>
            <person name="Brown T."/>
            <person name="Elewa A."/>
            <person name="Iarovenko S."/>
            <person name="Subramanian E."/>
            <person name="Araus A.J."/>
            <person name="Petzold A."/>
            <person name="Susuki M."/>
            <person name="Suzuki K.-i.T."/>
            <person name="Hayashi T."/>
            <person name="Toyoda A."/>
            <person name="Oliveira C."/>
            <person name="Osipova E."/>
            <person name="Leigh N.D."/>
            <person name="Simon A."/>
            <person name="Yun M.H."/>
        </authorList>
    </citation>
    <scope>NUCLEOTIDE SEQUENCE</scope>
    <source>
        <strain evidence="2">20211129_DDA</strain>
        <tissue evidence="2">Liver</tissue>
    </source>
</reference>
<evidence type="ECO:0000313" key="2">
    <source>
        <dbReference type="EMBL" id="KAJ1112187.1"/>
    </source>
</evidence>
<dbReference type="AlphaFoldDB" id="A0AAV7NC92"/>
<feature type="region of interest" description="Disordered" evidence="1">
    <location>
        <begin position="1"/>
        <end position="91"/>
    </location>
</feature>
<dbReference type="Proteomes" id="UP001066276">
    <property type="component" value="Chromosome 8"/>
</dbReference>
<protein>
    <submittedName>
        <fullName evidence="2">Uncharacterized protein</fullName>
    </submittedName>
</protein>
<evidence type="ECO:0000256" key="1">
    <source>
        <dbReference type="SAM" id="MobiDB-lite"/>
    </source>
</evidence>
<gene>
    <name evidence="2" type="ORF">NDU88_000455</name>
</gene>
<sequence length="91" mass="9301">MLSLVPGASRARSGEGQVPQAQRPRARRRSDAARAAGSATSSGCGPTCVGPPWPPSLSESSPGSPVPGPTPPLRAPDSLRTPQPRRRLPSG</sequence>
<name>A0AAV7NC92_PLEWA</name>
<dbReference type="EMBL" id="JANPWB010000012">
    <property type="protein sequence ID" value="KAJ1112187.1"/>
    <property type="molecule type" value="Genomic_DNA"/>
</dbReference>